<dbReference type="SUPFAM" id="SSF53850">
    <property type="entry name" value="Periplasmic binding protein-like II"/>
    <property type="match status" value="1"/>
</dbReference>
<dbReference type="EMBL" id="FZMO01000017">
    <property type="protein sequence ID" value="SNQ45811.1"/>
    <property type="molecule type" value="Genomic_DNA"/>
</dbReference>
<sequence length="315" mass="32978">MIRPTVKAAVATVAAVAAMALATSACSSSGGGTPSAGGTPASTGASSASSALHDMLPENIKKSGVVHLATDAEYPPCETLENGKMVGYEPDLWNAMAAKLGVRVDATSIAFDSLIPGVQSGRYDMAMECISDNTEREKQVTFVDNAYATGAVYTLATNTSITTDPLTLCGLKTATQQGLDLAEQITSTINPHCASSGKPPVEIQQFPSANAALLALYSGRVDFVLNDYAAAEALQKAAPKPLRYVTDPLLQKYYNGMVFNKKATELQQAFLGALKTIIADGSYDKIMSRWDLPALELTKPGINLAASDPIPAPKP</sequence>
<keyword evidence="6" id="KW-1185">Reference proteome</keyword>
<reference evidence="5 6" key="1">
    <citation type="submission" date="2017-06" db="EMBL/GenBank/DDBJ databases">
        <authorList>
            <person name="Kim H.J."/>
            <person name="Triplett B.A."/>
        </authorList>
    </citation>
    <scope>NUCLEOTIDE SEQUENCE [LARGE SCALE GENOMIC DNA]</scope>
    <source>
        <strain evidence="5">FRACA_ARgP5</strain>
    </source>
</reference>
<dbReference type="Pfam" id="PF00497">
    <property type="entry name" value="SBP_bac_3"/>
    <property type="match status" value="1"/>
</dbReference>
<dbReference type="Proteomes" id="UP000234331">
    <property type="component" value="Unassembled WGS sequence"/>
</dbReference>
<dbReference type="PROSITE" id="PS51257">
    <property type="entry name" value="PROKAR_LIPOPROTEIN"/>
    <property type="match status" value="1"/>
</dbReference>
<evidence type="ECO:0000256" key="3">
    <source>
        <dbReference type="SAM" id="SignalP"/>
    </source>
</evidence>
<dbReference type="AlphaFoldDB" id="A0A2I2KJG3"/>
<proteinExistence type="predicted"/>
<feature type="signal peptide" evidence="3">
    <location>
        <begin position="1"/>
        <end position="22"/>
    </location>
</feature>
<evidence type="ECO:0000313" key="6">
    <source>
        <dbReference type="Proteomes" id="UP000234331"/>
    </source>
</evidence>
<dbReference type="Gene3D" id="3.40.190.10">
    <property type="entry name" value="Periplasmic binding protein-like II"/>
    <property type="match status" value="2"/>
</dbReference>
<dbReference type="SMART" id="SM00062">
    <property type="entry name" value="PBPb"/>
    <property type="match status" value="1"/>
</dbReference>
<accession>A0A2I2KJG3</accession>
<dbReference type="CDD" id="cd01004">
    <property type="entry name" value="PBP2_MidA_like"/>
    <property type="match status" value="1"/>
</dbReference>
<protein>
    <submittedName>
        <fullName evidence="5">Polar amino acid ABC transporter substrate-binding protein</fullName>
    </submittedName>
</protein>
<dbReference type="PANTHER" id="PTHR35936:SF17">
    <property type="entry name" value="ARGININE-BINDING EXTRACELLULAR PROTEIN ARTP"/>
    <property type="match status" value="1"/>
</dbReference>
<dbReference type="RefSeq" id="WP_207770121.1">
    <property type="nucleotide sequence ID" value="NZ_FZMO01000017.1"/>
</dbReference>
<evidence type="ECO:0000256" key="1">
    <source>
        <dbReference type="ARBA" id="ARBA00022729"/>
    </source>
</evidence>
<name>A0A2I2KJG3_9ACTN</name>
<feature type="domain" description="Solute-binding protein family 3/N-terminal" evidence="4">
    <location>
        <begin position="65"/>
        <end position="294"/>
    </location>
</feature>
<evidence type="ECO:0000313" key="5">
    <source>
        <dbReference type="EMBL" id="SNQ45811.1"/>
    </source>
</evidence>
<dbReference type="PANTHER" id="PTHR35936">
    <property type="entry name" value="MEMBRANE-BOUND LYTIC MUREIN TRANSGLYCOSYLASE F"/>
    <property type="match status" value="1"/>
</dbReference>
<evidence type="ECO:0000259" key="4">
    <source>
        <dbReference type="SMART" id="SM00062"/>
    </source>
</evidence>
<gene>
    <name evidence="5" type="ORF">FRACA_1130006</name>
</gene>
<feature type="region of interest" description="Disordered" evidence="2">
    <location>
        <begin position="29"/>
        <end position="50"/>
    </location>
</feature>
<feature type="compositionally biased region" description="Low complexity" evidence="2">
    <location>
        <begin position="36"/>
        <end position="50"/>
    </location>
</feature>
<feature type="chain" id="PRO_5039081952" evidence="3">
    <location>
        <begin position="23"/>
        <end position="315"/>
    </location>
</feature>
<evidence type="ECO:0000256" key="2">
    <source>
        <dbReference type="SAM" id="MobiDB-lite"/>
    </source>
</evidence>
<organism evidence="5 6">
    <name type="scientific">Frankia canadensis</name>
    <dbReference type="NCBI Taxonomy" id="1836972"/>
    <lineage>
        <taxon>Bacteria</taxon>
        <taxon>Bacillati</taxon>
        <taxon>Actinomycetota</taxon>
        <taxon>Actinomycetes</taxon>
        <taxon>Frankiales</taxon>
        <taxon>Frankiaceae</taxon>
        <taxon>Frankia</taxon>
    </lineage>
</organism>
<dbReference type="InterPro" id="IPR001638">
    <property type="entry name" value="Solute-binding_3/MltF_N"/>
</dbReference>
<keyword evidence="1 3" id="KW-0732">Signal</keyword>